<reference evidence="1 2" key="1">
    <citation type="submission" date="2016-10" db="EMBL/GenBank/DDBJ databases">
        <authorList>
            <person name="de Groot N.N."/>
        </authorList>
    </citation>
    <scope>NUCLEOTIDE SEQUENCE [LARGE SCALE GENOMIC DNA]</scope>
    <source>
        <strain evidence="1 2">CGMCC 1.5337</strain>
    </source>
</reference>
<dbReference type="STRING" id="355548.SAMN04487945_1252"/>
<gene>
    <name evidence="1" type="ORF">SAMN04487945_1252</name>
</gene>
<dbReference type="AlphaFoldDB" id="A0A1I0NYQ2"/>
<organism evidence="1 2">
    <name type="scientific">Halobacterium jilantaiense</name>
    <dbReference type="NCBI Taxonomy" id="355548"/>
    <lineage>
        <taxon>Archaea</taxon>
        <taxon>Methanobacteriati</taxon>
        <taxon>Methanobacteriota</taxon>
        <taxon>Stenosarchaea group</taxon>
        <taxon>Halobacteria</taxon>
        <taxon>Halobacteriales</taxon>
        <taxon>Halobacteriaceae</taxon>
        <taxon>Halobacterium</taxon>
    </lineage>
</organism>
<dbReference type="OrthoDB" id="137783at2157"/>
<evidence type="ECO:0000313" key="2">
    <source>
        <dbReference type="Proteomes" id="UP000198518"/>
    </source>
</evidence>
<name>A0A1I0NYQ2_9EURY</name>
<protein>
    <recommendedName>
        <fullName evidence="3">DUF429 domain-containing protein</fullName>
    </recommendedName>
</protein>
<evidence type="ECO:0000313" key="1">
    <source>
        <dbReference type="EMBL" id="SEW06941.1"/>
    </source>
</evidence>
<evidence type="ECO:0008006" key="3">
    <source>
        <dbReference type="Google" id="ProtNLM"/>
    </source>
</evidence>
<dbReference type="RefSeq" id="WP_089668497.1">
    <property type="nucleotide sequence ID" value="NZ_FOJA01000001.1"/>
</dbReference>
<dbReference type="EMBL" id="FOJA01000001">
    <property type="protein sequence ID" value="SEW06941.1"/>
    <property type="molecule type" value="Genomic_DNA"/>
</dbReference>
<keyword evidence="2" id="KW-1185">Reference proteome</keyword>
<proteinExistence type="predicted"/>
<accession>A0A1I0NYQ2</accession>
<sequence length="274" mass="29151">MTSGVVYGVDFSGASRAGENIWVTEAVAEHGALTVRDCGRADDFLADYYDSDPSTDRGPTLAALAAFVRAHPDAAFGFDFPFSVPGRVAAEAFGADSWRAVVAAVADCEDADAFAEACVEGVGGDADDTYLKRDTDREHGAFSPSHFFVQHQTYHGITGVLAAVADVARVVPFDALGDGGPVVAETYPAGVLDALGLHREGYKGTDDDHRTRRRQNLDGLAEAASVTVPDRLRETYLDDHEGDALDSLLAAVAVFRNRGDWGHDPESLAGRIYV</sequence>
<dbReference type="Proteomes" id="UP000198518">
    <property type="component" value="Unassembled WGS sequence"/>
</dbReference>